<dbReference type="AlphaFoldDB" id="A0A4D6X7H5"/>
<accession>A0A4D6X7H5</accession>
<dbReference type="InterPro" id="IPR018060">
    <property type="entry name" value="HTH_AraC"/>
</dbReference>
<dbReference type="GO" id="GO:0009893">
    <property type="term" value="P:positive regulation of metabolic process"/>
    <property type="evidence" value="ECO:0007669"/>
    <property type="project" value="UniProtKB-ARBA"/>
</dbReference>
<organism evidence="7 8">
    <name type="scientific">Pseudomonas putida</name>
    <name type="common">Arthrobacter siderocapsulatus</name>
    <dbReference type="NCBI Taxonomy" id="303"/>
    <lineage>
        <taxon>Bacteria</taxon>
        <taxon>Pseudomonadati</taxon>
        <taxon>Pseudomonadota</taxon>
        <taxon>Gammaproteobacteria</taxon>
        <taxon>Pseudomonadales</taxon>
        <taxon>Pseudomonadaceae</taxon>
        <taxon>Pseudomonas</taxon>
    </lineage>
</organism>
<dbReference type="InterPro" id="IPR050204">
    <property type="entry name" value="AraC_XylS_family_regulators"/>
</dbReference>
<dbReference type="SUPFAM" id="SSF46689">
    <property type="entry name" value="Homeodomain-like"/>
    <property type="match status" value="2"/>
</dbReference>
<dbReference type="Pfam" id="PF14525">
    <property type="entry name" value="AraC_binding_2"/>
    <property type="match status" value="1"/>
</dbReference>
<dbReference type="GO" id="GO:0043565">
    <property type="term" value="F:sequence-specific DNA binding"/>
    <property type="evidence" value="ECO:0007669"/>
    <property type="project" value="InterPro"/>
</dbReference>
<feature type="domain" description="HTH araC/xylS-type" evidence="6">
    <location>
        <begin position="246"/>
        <end position="345"/>
    </location>
</feature>
<evidence type="ECO:0000256" key="2">
    <source>
        <dbReference type="ARBA" id="ARBA00023015"/>
    </source>
</evidence>
<dbReference type="SMART" id="SM00342">
    <property type="entry name" value="HTH_ARAC"/>
    <property type="match status" value="1"/>
</dbReference>
<keyword evidence="2" id="KW-0805">Transcription regulation</keyword>
<dbReference type="EMBL" id="CP039371">
    <property type="protein sequence ID" value="QCI11947.1"/>
    <property type="molecule type" value="Genomic_DNA"/>
</dbReference>
<dbReference type="PROSITE" id="PS01124">
    <property type="entry name" value="HTH_ARAC_FAMILY_2"/>
    <property type="match status" value="1"/>
</dbReference>
<dbReference type="InterPro" id="IPR018062">
    <property type="entry name" value="HTH_AraC-typ_CS"/>
</dbReference>
<dbReference type="Gene3D" id="1.10.10.60">
    <property type="entry name" value="Homeodomain-like"/>
    <property type="match status" value="1"/>
</dbReference>
<comment type="subcellular location">
    <subcellularLocation>
        <location evidence="1">Cytoplasm</location>
    </subcellularLocation>
</comment>
<dbReference type="InterPro" id="IPR035418">
    <property type="entry name" value="AraC-bd_2"/>
</dbReference>
<name>A0A4D6X7H5_PSEPU</name>
<dbReference type="PRINTS" id="PR00032">
    <property type="entry name" value="HTHARAC"/>
</dbReference>
<evidence type="ECO:0000256" key="3">
    <source>
        <dbReference type="ARBA" id="ARBA00023125"/>
    </source>
</evidence>
<dbReference type="Pfam" id="PF12833">
    <property type="entry name" value="HTH_18"/>
    <property type="match status" value="1"/>
</dbReference>
<evidence type="ECO:0000256" key="1">
    <source>
        <dbReference type="ARBA" id="ARBA00004496"/>
    </source>
</evidence>
<dbReference type="PANTHER" id="PTHR46796">
    <property type="entry name" value="HTH-TYPE TRANSCRIPTIONAL ACTIVATOR RHAS-RELATED"/>
    <property type="match status" value="1"/>
</dbReference>
<evidence type="ECO:0000256" key="4">
    <source>
        <dbReference type="ARBA" id="ARBA00023163"/>
    </source>
</evidence>
<dbReference type="InterPro" id="IPR009057">
    <property type="entry name" value="Homeodomain-like_sf"/>
</dbReference>
<dbReference type="GO" id="GO:0003700">
    <property type="term" value="F:DNA-binding transcription factor activity"/>
    <property type="evidence" value="ECO:0007669"/>
    <property type="project" value="InterPro"/>
</dbReference>
<reference evidence="8" key="1">
    <citation type="submission" date="2019-04" db="EMBL/GenBank/DDBJ databases">
        <title>Genome sequence of Pseudomonas putida 1290, an auxin catabolizing strain.</title>
        <authorList>
            <person name="Laird T.S."/>
            <person name="Leveau J.H.J."/>
        </authorList>
    </citation>
    <scope>NUCLEOTIDE SEQUENCE [LARGE SCALE GENOMIC DNA]</scope>
    <source>
        <strain evidence="8">1290</strain>
    </source>
</reference>
<dbReference type="PANTHER" id="PTHR46796:SF12">
    <property type="entry name" value="HTH-TYPE DNA-BINDING TRANSCRIPTIONAL ACTIVATOR EUTR"/>
    <property type="match status" value="1"/>
</dbReference>
<dbReference type="Proteomes" id="UP000298551">
    <property type="component" value="Chromosome"/>
</dbReference>
<evidence type="ECO:0000256" key="5">
    <source>
        <dbReference type="ARBA" id="ARBA00037345"/>
    </source>
</evidence>
<dbReference type="OrthoDB" id="6003540at2"/>
<keyword evidence="3" id="KW-0238">DNA-binding</keyword>
<protein>
    <submittedName>
        <fullName evidence="7">AraC family transcriptional regulator</fullName>
    </submittedName>
</protein>
<gene>
    <name evidence="7" type="ORF">E6B08_11520</name>
</gene>
<evidence type="ECO:0000313" key="7">
    <source>
        <dbReference type="EMBL" id="QCI11947.1"/>
    </source>
</evidence>
<dbReference type="InterPro" id="IPR020449">
    <property type="entry name" value="Tscrpt_reg_AraC-type_HTH"/>
</dbReference>
<dbReference type="GO" id="GO:0005737">
    <property type="term" value="C:cytoplasm"/>
    <property type="evidence" value="ECO:0007669"/>
    <property type="project" value="UniProtKB-SubCell"/>
</dbReference>
<proteinExistence type="predicted"/>
<dbReference type="PROSITE" id="PS00041">
    <property type="entry name" value="HTH_ARAC_FAMILY_1"/>
    <property type="match status" value="1"/>
</dbReference>
<sequence length="348" mass="37891">MSHTCHRGLLACGTPQAAQVSDTVQPGTTRKQFILRSDNMRSDDFGALFTQMFGNLYGDMPRLADGISIGGVYGRFEGMSVRRMHYRGDFTIALPTPQDEITFVLPSAGRIVFDHRGEAVGGSQVGLAVDKLDIRSVRIGDGHAQCGMSIRRGLFVERLSALLERPLAAPIRFAPVVDLKASAFQGIRALLEMATGVEFDQLINSGLLMPVRLQEMLVDAVLETWPHNYSDALHSPQPSIAPRHVKLAMAYIREHPASLVSGSELASLANVSLRALQDGFKRFTGTSIVAYQRQVRLELAHRALQRGEGGSVAQVALGLGFSNAGRFAQYFQQAYGVSPADVRRGGLR</sequence>
<evidence type="ECO:0000313" key="8">
    <source>
        <dbReference type="Proteomes" id="UP000298551"/>
    </source>
</evidence>
<comment type="function">
    <text evidence="5">Regulatory protein of the TOL plasmid xyl operons. XylS activates the xylXYZLTEGFJQKIH operon required for the degradation of toluene, m-xylene and p-xylene.</text>
</comment>
<evidence type="ECO:0000259" key="6">
    <source>
        <dbReference type="PROSITE" id="PS01124"/>
    </source>
</evidence>
<keyword evidence="4" id="KW-0804">Transcription</keyword>